<keyword evidence="1" id="KW-0677">Repeat</keyword>
<evidence type="ECO:0000256" key="2">
    <source>
        <dbReference type="ARBA" id="ARBA00022741"/>
    </source>
</evidence>
<dbReference type="PROSITE" id="PS00211">
    <property type="entry name" value="ABC_TRANSPORTER_1"/>
    <property type="match status" value="2"/>
</dbReference>
<keyword evidence="7" id="KW-1185">Reference proteome</keyword>
<dbReference type="OrthoDB" id="2110130at2759"/>
<dbReference type="EMBL" id="NDIQ01000021">
    <property type="protein sequence ID" value="PRT55248.1"/>
    <property type="molecule type" value="Genomic_DNA"/>
</dbReference>
<sequence length="752" mass="84320">MQFSREIHRAAPVVDGVVSDYAVGYAKYVEKSASDPSLAQNLDLNEELRFLSQLLVSAGGDNQAIAKLADEMRDYLLPIYENNVNRTYGNSSARKLDRDTLLSAQKNNTMNMNLMDNPLDLDLLSSNRKVESRVDRKKLEKAEKKIAAKIAKREKGFMKELEYEQSKLLSQNDEKSYDEFFLTVNPLELGPSPGKTKDIKIENIDLWVGQGKRILSDTNLTLSYGHRYGLVGANGIGKSTLLKALSRRELAVPKHITILYVEQEVTGDDTTALQTVLDADVWRKYLLKDQQRIQDRLAKIGEEKEELSETDPLQKQLDEEADDLETNLNDIFDKLSEIESDKAESRASEILSGLGFSTEAQHQASKTFSGGWRMRLALARALFCKPDLLMLDEPSNMLDLPSITFLSNYLLSYPSTVLVVSHDRTFLNDVATDIIHQHNERLDYYRGADFDSFYATKEERFKNAKREYENQMAYRKHLQTFIDKFRYNAARAAEAQSRIKKLEKLPVLEEPEEETATSFKFPDPDPISPPILQLQDVSFGYSESRKLLEKVDLSVGLDSRIALVGGNGCGKTTLLKLLMGQLSPQEGNVSRHPRLRIGYFAQHHVDGMDLSMSAIEWMAKVKPGKSDEEYRRLLGAFGITGTLGLQKLALMSGGQKSRVAFACLSLSNPHILILDEPSNHLDIAGLDALADALKNFKGGILMVSHDVTTIKRVCKEIWISEDGHVAPSHGSIEDYKKHILSKASGAGVVAKH</sequence>
<keyword evidence="3" id="KW-0067">ATP-binding</keyword>
<dbReference type="FunFam" id="3.40.50.300:FF:000104">
    <property type="entry name" value="ATP-binding cassette sub-family F member 3"/>
    <property type="match status" value="1"/>
</dbReference>
<dbReference type="FunFam" id="3.40.50.300:FF:000882">
    <property type="entry name" value="Translation initiation regulator (Gcn20)"/>
    <property type="match status" value="1"/>
</dbReference>
<evidence type="ECO:0000256" key="3">
    <source>
        <dbReference type="ARBA" id="ARBA00022840"/>
    </source>
</evidence>
<dbReference type="CDD" id="cd03221">
    <property type="entry name" value="ABCF_EF-3"/>
    <property type="match status" value="2"/>
</dbReference>
<dbReference type="PROSITE" id="PS50893">
    <property type="entry name" value="ABC_TRANSPORTER_2"/>
    <property type="match status" value="2"/>
</dbReference>
<evidence type="ECO:0000259" key="5">
    <source>
        <dbReference type="PROSITE" id="PS50893"/>
    </source>
</evidence>
<gene>
    <name evidence="6" type="ORF">B9G98_02868</name>
</gene>
<evidence type="ECO:0000256" key="4">
    <source>
        <dbReference type="SAM" id="Coils"/>
    </source>
</evidence>
<dbReference type="GO" id="GO:0005524">
    <property type="term" value="F:ATP binding"/>
    <property type="evidence" value="ECO:0007669"/>
    <property type="project" value="UniProtKB-KW"/>
</dbReference>
<dbReference type="InterPro" id="IPR003593">
    <property type="entry name" value="AAA+_ATPase"/>
</dbReference>
<dbReference type="InterPro" id="IPR050611">
    <property type="entry name" value="ABCF"/>
</dbReference>
<proteinExistence type="predicted"/>
<keyword evidence="4" id="KW-0175">Coiled coil</keyword>
<dbReference type="PANTHER" id="PTHR19211">
    <property type="entry name" value="ATP-BINDING TRANSPORT PROTEIN-RELATED"/>
    <property type="match status" value="1"/>
</dbReference>
<feature type="domain" description="ABC transporter" evidence="5">
    <location>
        <begin position="532"/>
        <end position="747"/>
    </location>
</feature>
<dbReference type="InterPro" id="IPR032781">
    <property type="entry name" value="ABC_tran_Xtn"/>
</dbReference>
<protein>
    <submittedName>
        <fullName evidence="6">Protein GCN20</fullName>
    </submittedName>
</protein>
<dbReference type="Proteomes" id="UP000238350">
    <property type="component" value="Unassembled WGS sequence"/>
</dbReference>
<keyword evidence="2" id="KW-0547">Nucleotide-binding</keyword>
<dbReference type="GeneID" id="36516616"/>
<dbReference type="PANTHER" id="PTHR19211:SF117">
    <property type="entry name" value="ATP-BINDING CASSETTE SUB-FAMILY F MEMBER 3"/>
    <property type="match status" value="1"/>
</dbReference>
<feature type="coiled-coil region" evidence="4">
    <location>
        <begin position="290"/>
        <end position="341"/>
    </location>
</feature>
<dbReference type="InterPro" id="IPR017871">
    <property type="entry name" value="ABC_transporter-like_CS"/>
</dbReference>
<dbReference type="InterPro" id="IPR003439">
    <property type="entry name" value="ABC_transporter-like_ATP-bd"/>
</dbReference>
<feature type="domain" description="ABC transporter" evidence="5">
    <location>
        <begin position="199"/>
        <end position="464"/>
    </location>
</feature>
<dbReference type="AlphaFoldDB" id="A0A2T0FJU4"/>
<dbReference type="Pfam" id="PF00005">
    <property type="entry name" value="ABC_tran"/>
    <property type="match status" value="2"/>
</dbReference>
<dbReference type="GO" id="GO:0016887">
    <property type="term" value="F:ATP hydrolysis activity"/>
    <property type="evidence" value="ECO:0007669"/>
    <property type="project" value="InterPro"/>
</dbReference>
<dbReference type="InterPro" id="IPR027417">
    <property type="entry name" value="P-loop_NTPase"/>
</dbReference>
<evidence type="ECO:0000313" key="6">
    <source>
        <dbReference type="EMBL" id="PRT55248.1"/>
    </source>
</evidence>
<name>A0A2T0FJU4_9ASCO</name>
<evidence type="ECO:0000313" key="7">
    <source>
        <dbReference type="Proteomes" id="UP000238350"/>
    </source>
</evidence>
<dbReference type="RefSeq" id="XP_024665193.1">
    <property type="nucleotide sequence ID" value="XM_024809425.1"/>
</dbReference>
<reference evidence="6 7" key="1">
    <citation type="submission" date="2017-04" db="EMBL/GenBank/DDBJ databases">
        <title>Genome sequencing of [Candida] sorbophila.</title>
        <authorList>
            <person name="Ahn J.O."/>
        </authorList>
    </citation>
    <scope>NUCLEOTIDE SEQUENCE [LARGE SCALE GENOMIC DNA]</scope>
    <source>
        <strain evidence="6 7">DS02</strain>
    </source>
</reference>
<dbReference type="SMART" id="SM00382">
    <property type="entry name" value="AAA"/>
    <property type="match status" value="2"/>
</dbReference>
<dbReference type="STRING" id="45607.A0A2T0FJU4"/>
<organism evidence="6 7">
    <name type="scientific">Wickerhamiella sorbophila</name>
    <dbReference type="NCBI Taxonomy" id="45607"/>
    <lineage>
        <taxon>Eukaryota</taxon>
        <taxon>Fungi</taxon>
        <taxon>Dikarya</taxon>
        <taxon>Ascomycota</taxon>
        <taxon>Saccharomycotina</taxon>
        <taxon>Dipodascomycetes</taxon>
        <taxon>Dipodascales</taxon>
        <taxon>Trichomonascaceae</taxon>
        <taxon>Wickerhamiella</taxon>
    </lineage>
</organism>
<dbReference type="Pfam" id="PF12848">
    <property type="entry name" value="ABC_tran_Xtn"/>
    <property type="match status" value="1"/>
</dbReference>
<accession>A0A2T0FJU4</accession>
<comment type="caution">
    <text evidence="6">The sequence shown here is derived from an EMBL/GenBank/DDBJ whole genome shotgun (WGS) entry which is preliminary data.</text>
</comment>
<dbReference type="Gene3D" id="3.40.50.300">
    <property type="entry name" value="P-loop containing nucleotide triphosphate hydrolases"/>
    <property type="match status" value="2"/>
</dbReference>
<evidence type="ECO:0000256" key="1">
    <source>
        <dbReference type="ARBA" id="ARBA00022737"/>
    </source>
</evidence>
<dbReference type="SUPFAM" id="SSF52540">
    <property type="entry name" value="P-loop containing nucleoside triphosphate hydrolases"/>
    <property type="match status" value="2"/>
</dbReference>